<reference evidence="1 2" key="1">
    <citation type="submission" date="2018-06" db="EMBL/GenBank/DDBJ databases">
        <authorList>
            <consortium name="Pathogen Informatics"/>
            <person name="Doyle S."/>
        </authorList>
    </citation>
    <scope>NUCLEOTIDE SEQUENCE [LARGE SCALE GENOMIC DNA]</scope>
    <source>
        <strain evidence="1 2">NCTC10283</strain>
    </source>
</reference>
<keyword evidence="2" id="KW-1185">Reference proteome</keyword>
<gene>
    <name evidence="1" type="ORF">NCTC10283_00037</name>
</gene>
<evidence type="ECO:0000313" key="1">
    <source>
        <dbReference type="EMBL" id="SSY69974.1"/>
    </source>
</evidence>
<organism evidence="1 2">
    <name type="scientific">Alysiella crassa</name>
    <dbReference type="NCBI Taxonomy" id="153491"/>
    <lineage>
        <taxon>Bacteria</taxon>
        <taxon>Pseudomonadati</taxon>
        <taxon>Pseudomonadota</taxon>
        <taxon>Betaproteobacteria</taxon>
        <taxon>Neisseriales</taxon>
        <taxon>Neisseriaceae</taxon>
        <taxon>Alysiella</taxon>
    </lineage>
</organism>
<protein>
    <submittedName>
        <fullName evidence="1">Uncharacterized protein</fullName>
    </submittedName>
</protein>
<proteinExistence type="predicted"/>
<dbReference type="AlphaFoldDB" id="A0A376BL84"/>
<sequence length="110" mass="12718">MLVFLLVSKFHNGKVDSWGNNESEWGYASYHFEGCFSLPIEQLMLNVIEIITEAGRSVTTHEICLQEINDILSKYTPDELFADLDDEEKEDFLYNLEIVLNNQVLSKNIE</sequence>
<dbReference type="Proteomes" id="UP000254209">
    <property type="component" value="Unassembled WGS sequence"/>
</dbReference>
<accession>A0A376BL84</accession>
<dbReference type="EMBL" id="UFSO01000002">
    <property type="protein sequence ID" value="SSY69974.1"/>
    <property type="molecule type" value="Genomic_DNA"/>
</dbReference>
<evidence type="ECO:0000313" key="2">
    <source>
        <dbReference type="Proteomes" id="UP000254209"/>
    </source>
</evidence>
<name>A0A376BL84_9NEIS</name>